<feature type="compositionally biased region" description="Polar residues" evidence="1">
    <location>
        <begin position="395"/>
        <end position="414"/>
    </location>
</feature>
<sequence length="749" mass="81577">MPSDHVIQLCTSDESVTRALAAAPQESVKKIVGQLFKGVKHESGSTNKKRTQDSQPTHTQEDLDRAAKCGRFPSRPSDLFLKMYSDVLELLEKDPMVGLVSPSLLGGAGVVPLTVVSVIPDIMRHYADLIVRAEKEVFLATNYWEPSHSASIVADSLRELSKRVGQRQGEKVVVKLMYDRGTPSQAINNHAVVKPDAWSKVGLPTEDEIPNIDFEVVNYHRPLLGTFHAKYMVVDRKVACLNSNNIQDRPNVEMMVHVEGPIVDSFYDMALLSWSNAMHPPLPLLNQPRAEISNFKFNKDNEHLQCTSLLRGITRTMLKAYSIDIDEQGSGEASRRFLQKQHEGIDQAEAQEGAQRAPGGGRIKNFARMATNQHDASGGAIGQDDALKEHPNMMVPSNSTDGQNGPVNATNASEPQGDAASAQSTGGSQVDDQSNSLPDGDPVATKTNAKPDVDDNAEADNVKNEIVAGGKAKSNRAAGIAAHLNAGNQDTEATAEDSDSLDDFKPHIMHQAHDMVPMAMVNRHPRGTPGHSDGHDVPQNVAFLAGFKYAQKSVFIQTPTFNASPVVPATLDACRRGIEVTLYLDLGFNDQGEMIPFQGGTNEEVVNKMYKTLNEEGKQDNLKVYWYTGKDQVKPLNAAAKKRNCHVKFMSIDDSVAILGNGNQDTQSWFHSQEINLMIDSKDLVAEWHRGINANQNTSVYGLVDNKDGIWRDKDGTAIEASGTKNVGPLGRLKGLGGAVARVRGTGGF</sequence>
<organism evidence="3 4">
    <name type="scientific">Sistotremastrum niveocremeum HHB9708</name>
    <dbReference type="NCBI Taxonomy" id="1314777"/>
    <lineage>
        <taxon>Eukaryota</taxon>
        <taxon>Fungi</taxon>
        <taxon>Dikarya</taxon>
        <taxon>Basidiomycota</taxon>
        <taxon>Agaricomycotina</taxon>
        <taxon>Agaricomycetes</taxon>
        <taxon>Sistotremastrales</taxon>
        <taxon>Sistotremastraceae</taxon>
        <taxon>Sertulicium</taxon>
        <taxon>Sertulicium niveocremeum</taxon>
    </lineage>
</organism>
<evidence type="ECO:0000256" key="1">
    <source>
        <dbReference type="SAM" id="MobiDB-lite"/>
    </source>
</evidence>
<evidence type="ECO:0000259" key="2">
    <source>
        <dbReference type="PROSITE" id="PS50035"/>
    </source>
</evidence>
<evidence type="ECO:0000313" key="3">
    <source>
        <dbReference type="EMBL" id="KZS91256.1"/>
    </source>
</evidence>
<dbReference type="EMBL" id="KV419416">
    <property type="protein sequence ID" value="KZS91256.1"/>
    <property type="molecule type" value="Genomic_DNA"/>
</dbReference>
<dbReference type="PANTHER" id="PTHR21248:SF22">
    <property type="entry name" value="PHOSPHOLIPASE D"/>
    <property type="match status" value="1"/>
</dbReference>
<keyword evidence="4" id="KW-1185">Reference proteome</keyword>
<dbReference type="SUPFAM" id="SSF56024">
    <property type="entry name" value="Phospholipase D/nuclease"/>
    <property type="match status" value="2"/>
</dbReference>
<dbReference type="GO" id="GO:0032049">
    <property type="term" value="P:cardiolipin biosynthetic process"/>
    <property type="evidence" value="ECO:0007669"/>
    <property type="project" value="UniProtKB-ARBA"/>
</dbReference>
<proteinExistence type="predicted"/>
<evidence type="ECO:0000313" key="4">
    <source>
        <dbReference type="Proteomes" id="UP000076722"/>
    </source>
</evidence>
<dbReference type="Proteomes" id="UP000076722">
    <property type="component" value="Unassembled WGS sequence"/>
</dbReference>
<accession>A0A164S8X8</accession>
<dbReference type="Pfam" id="PF13091">
    <property type="entry name" value="PLDc_2"/>
    <property type="match status" value="1"/>
</dbReference>
<dbReference type="PROSITE" id="PS50035">
    <property type="entry name" value="PLD"/>
    <property type="match status" value="2"/>
</dbReference>
<feature type="non-terminal residue" evidence="3">
    <location>
        <position position="1"/>
    </location>
</feature>
<dbReference type="GO" id="GO:0030572">
    <property type="term" value="F:phosphatidyltransferase activity"/>
    <property type="evidence" value="ECO:0007669"/>
    <property type="project" value="UniProtKB-ARBA"/>
</dbReference>
<dbReference type="STRING" id="1314777.A0A164S8X8"/>
<feature type="domain" description="PLD phosphodiesterase" evidence="2">
    <location>
        <begin position="646"/>
        <end position="668"/>
    </location>
</feature>
<feature type="domain" description="PLD phosphodiesterase" evidence="2">
    <location>
        <begin position="223"/>
        <end position="250"/>
    </location>
</feature>
<dbReference type="AlphaFoldDB" id="A0A164S8X8"/>
<dbReference type="OrthoDB" id="9997422at2759"/>
<protein>
    <recommendedName>
        <fullName evidence="2">PLD phosphodiesterase domain-containing protein</fullName>
    </recommendedName>
</protein>
<dbReference type="InterPro" id="IPR001736">
    <property type="entry name" value="PLipase_D/transphosphatidylase"/>
</dbReference>
<feature type="region of interest" description="Disordered" evidence="1">
    <location>
        <begin position="40"/>
        <end position="65"/>
    </location>
</feature>
<dbReference type="InterPro" id="IPR025202">
    <property type="entry name" value="PLD-like_dom"/>
</dbReference>
<dbReference type="PANTHER" id="PTHR21248">
    <property type="entry name" value="CARDIOLIPIN SYNTHASE"/>
    <property type="match status" value="1"/>
</dbReference>
<name>A0A164S8X8_9AGAM</name>
<dbReference type="Gene3D" id="3.30.870.10">
    <property type="entry name" value="Endonuclease Chain A"/>
    <property type="match status" value="2"/>
</dbReference>
<gene>
    <name evidence="3" type="ORF">SISNIDRAFT_517221</name>
</gene>
<dbReference type="CDD" id="cd00138">
    <property type="entry name" value="PLDc_SF"/>
    <property type="match status" value="2"/>
</dbReference>
<reference evidence="3 4" key="1">
    <citation type="journal article" date="2016" name="Mol. Biol. Evol.">
        <title>Comparative Genomics of Early-Diverging Mushroom-Forming Fungi Provides Insights into the Origins of Lignocellulose Decay Capabilities.</title>
        <authorList>
            <person name="Nagy L.G."/>
            <person name="Riley R."/>
            <person name="Tritt A."/>
            <person name="Adam C."/>
            <person name="Daum C."/>
            <person name="Floudas D."/>
            <person name="Sun H."/>
            <person name="Yadav J.S."/>
            <person name="Pangilinan J."/>
            <person name="Larsson K.H."/>
            <person name="Matsuura K."/>
            <person name="Barry K."/>
            <person name="Labutti K."/>
            <person name="Kuo R."/>
            <person name="Ohm R.A."/>
            <person name="Bhattacharya S.S."/>
            <person name="Shirouzu T."/>
            <person name="Yoshinaga Y."/>
            <person name="Martin F.M."/>
            <person name="Grigoriev I.V."/>
            <person name="Hibbett D.S."/>
        </authorList>
    </citation>
    <scope>NUCLEOTIDE SEQUENCE [LARGE SCALE GENOMIC DNA]</scope>
    <source>
        <strain evidence="3 4">HHB9708</strain>
    </source>
</reference>
<feature type="region of interest" description="Disordered" evidence="1">
    <location>
        <begin position="374"/>
        <end position="461"/>
    </location>
</feature>
<feature type="compositionally biased region" description="Polar residues" evidence="1">
    <location>
        <begin position="421"/>
        <end position="437"/>
    </location>
</feature>